<protein>
    <submittedName>
        <fullName evidence="1">Uncharacterized protein</fullName>
    </submittedName>
</protein>
<evidence type="ECO:0000313" key="2">
    <source>
        <dbReference type="Proteomes" id="UP000186922"/>
    </source>
</evidence>
<gene>
    <name evidence="1" type="primary">RvY_04729-1</name>
    <name evidence="1" type="synonym">RvY_04729.1</name>
    <name evidence="1" type="ORF">RvY_04729</name>
</gene>
<dbReference type="EMBL" id="BDGG01000002">
    <property type="protein sequence ID" value="GAU92680.1"/>
    <property type="molecule type" value="Genomic_DNA"/>
</dbReference>
<proteinExistence type="predicted"/>
<reference evidence="1 2" key="1">
    <citation type="journal article" date="2016" name="Nat. Commun.">
        <title>Extremotolerant tardigrade genome and improved radiotolerance of human cultured cells by tardigrade-unique protein.</title>
        <authorList>
            <person name="Hashimoto T."/>
            <person name="Horikawa D.D."/>
            <person name="Saito Y."/>
            <person name="Kuwahara H."/>
            <person name="Kozuka-Hata H."/>
            <person name="Shin-I T."/>
            <person name="Minakuchi Y."/>
            <person name="Ohishi K."/>
            <person name="Motoyama A."/>
            <person name="Aizu T."/>
            <person name="Enomoto A."/>
            <person name="Kondo K."/>
            <person name="Tanaka S."/>
            <person name="Hara Y."/>
            <person name="Koshikawa S."/>
            <person name="Sagara H."/>
            <person name="Miura T."/>
            <person name="Yokobori S."/>
            <person name="Miyagawa K."/>
            <person name="Suzuki Y."/>
            <person name="Kubo T."/>
            <person name="Oyama M."/>
            <person name="Kohara Y."/>
            <person name="Fujiyama A."/>
            <person name="Arakawa K."/>
            <person name="Katayama T."/>
            <person name="Toyoda A."/>
            <person name="Kunieda T."/>
        </authorList>
    </citation>
    <scope>NUCLEOTIDE SEQUENCE [LARGE SCALE GENOMIC DNA]</scope>
    <source>
        <strain evidence="1 2">YOKOZUNA-1</strain>
    </source>
</reference>
<dbReference type="Proteomes" id="UP000186922">
    <property type="component" value="Unassembled WGS sequence"/>
</dbReference>
<accession>A0A1D1UVX4</accession>
<comment type="caution">
    <text evidence="1">The sequence shown here is derived from an EMBL/GenBank/DDBJ whole genome shotgun (WGS) entry which is preliminary data.</text>
</comment>
<dbReference type="AlphaFoldDB" id="A0A1D1UVX4"/>
<sequence length="139" mass="15534">MKNEHLSDLTVVNVHKDIVIPHTEIAEKYVSDTDFGAAAPPPPPSVIVNPADMAIDESEDETEESDTCEEFSPIYVFRANILSDLRLPKNRPSLRKARTFFFAYSTTVNQRPTRKIPACASMNSSLLWVAEPTQAIEQT</sequence>
<organism evidence="1 2">
    <name type="scientific">Ramazzottius varieornatus</name>
    <name type="common">Water bear</name>
    <name type="synonym">Tardigrade</name>
    <dbReference type="NCBI Taxonomy" id="947166"/>
    <lineage>
        <taxon>Eukaryota</taxon>
        <taxon>Metazoa</taxon>
        <taxon>Ecdysozoa</taxon>
        <taxon>Tardigrada</taxon>
        <taxon>Eutardigrada</taxon>
        <taxon>Parachela</taxon>
        <taxon>Hypsibioidea</taxon>
        <taxon>Ramazzottiidae</taxon>
        <taxon>Ramazzottius</taxon>
    </lineage>
</organism>
<name>A0A1D1UVX4_RAMVA</name>
<keyword evidence="2" id="KW-1185">Reference proteome</keyword>
<evidence type="ECO:0000313" key="1">
    <source>
        <dbReference type="EMBL" id="GAU92680.1"/>
    </source>
</evidence>